<gene>
    <name evidence="3" type="ORF">A8C32_19245</name>
</gene>
<proteinExistence type="predicted"/>
<dbReference type="GO" id="GO:0005829">
    <property type="term" value="C:cytosol"/>
    <property type="evidence" value="ECO:0007669"/>
    <property type="project" value="TreeGrafter"/>
</dbReference>
<feature type="transmembrane region" description="Helical" evidence="1">
    <location>
        <begin position="661"/>
        <end position="682"/>
    </location>
</feature>
<dbReference type="EMBL" id="MDJD01000049">
    <property type="protein sequence ID" value="OEK06166.1"/>
    <property type="molecule type" value="Genomic_DNA"/>
</dbReference>
<dbReference type="PANTHER" id="PTHR47396">
    <property type="entry name" value="TYPE I RESTRICTION ENZYME ECOKI R PROTEIN"/>
    <property type="match status" value="1"/>
</dbReference>
<feature type="domain" description="Helicase ATP-binding" evidence="2">
    <location>
        <begin position="25"/>
        <end position="184"/>
    </location>
</feature>
<dbReference type="GO" id="GO:0005524">
    <property type="term" value="F:ATP binding"/>
    <property type="evidence" value="ECO:0007669"/>
    <property type="project" value="InterPro"/>
</dbReference>
<dbReference type="Pfam" id="PF04851">
    <property type="entry name" value="ResIII"/>
    <property type="match status" value="1"/>
</dbReference>
<keyword evidence="1" id="KW-0812">Transmembrane</keyword>
<dbReference type="SUPFAM" id="SSF52540">
    <property type="entry name" value="P-loop containing nucleoside triphosphate hydrolases"/>
    <property type="match status" value="1"/>
</dbReference>
<evidence type="ECO:0000313" key="4">
    <source>
        <dbReference type="Proteomes" id="UP000095713"/>
    </source>
</evidence>
<name>A0A1E5T482_9FLAO</name>
<keyword evidence="1" id="KW-1133">Transmembrane helix</keyword>
<accession>A0A1E5T482</accession>
<keyword evidence="4" id="KW-1185">Reference proteome</keyword>
<evidence type="ECO:0000313" key="3">
    <source>
        <dbReference type="EMBL" id="OEK06166.1"/>
    </source>
</evidence>
<reference evidence="3 4" key="1">
    <citation type="submission" date="2016-05" db="EMBL/GenBank/DDBJ databases">
        <title>Draft Genome Sequence of Algibacter sp. Strain SK-16 Isolated from the Surface Water of Aburatsubo Inlet.</title>
        <authorList>
            <person name="Wong S.-K."/>
            <person name="Yoshizawa S."/>
            <person name="Nakajima Y."/>
            <person name="Ogura Y."/>
            <person name="Tetsuya H."/>
            <person name="Hamasaki K."/>
        </authorList>
    </citation>
    <scope>NUCLEOTIDE SEQUENCE [LARGE SCALE GENOMIC DNA]</scope>
    <source>
        <strain evidence="3 4">SK-16</strain>
    </source>
</reference>
<dbReference type="CDD" id="cd18785">
    <property type="entry name" value="SF2_C"/>
    <property type="match status" value="1"/>
</dbReference>
<evidence type="ECO:0000256" key="1">
    <source>
        <dbReference type="SAM" id="Phobius"/>
    </source>
</evidence>
<dbReference type="SMART" id="SM00487">
    <property type="entry name" value="DEXDc"/>
    <property type="match status" value="1"/>
</dbReference>
<dbReference type="InterPro" id="IPR027417">
    <property type="entry name" value="P-loop_NTPase"/>
</dbReference>
<dbReference type="STRING" id="1849968.A8C32_19245"/>
<feature type="transmembrane region" description="Helical" evidence="1">
    <location>
        <begin position="694"/>
        <end position="713"/>
    </location>
</feature>
<dbReference type="PROSITE" id="PS51192">
    <property type="entry name" value="HELICASE_ATP_BIND_1"/>
    <property type="match status" value="1"/>
</dbReference>
<organism evidence="3 4">
    <name type="scientific">Flavivirga aquatica</name>
    <dbReference type="NCBI Taxonomy" id="1849968"/>
    <lineage>
        <taxon>Bacteria</taxon>
        <taxon>Pseudomonadati</taxon>
        <taxon>Bacteroidota</taxon>
        <taxon>Flavobacteriia</taxon>
        <taxon>Flavobacteriales</taxon>
        <taxon>Flavobacteriaceae</taxon>
        <taxon>Flavivirga</taxon>
    </lineage>
</organism>
<dbReference type="InterPro" id="IPR014001">
    <property type="entry name" value="Helicase_ATP-bd"/>
</dbReference>
<dbReference type="InterPro" id="IPR006935">
    <property type="entry name" value="Helicase/UvrB_N"/>
</dbReference>
<dbReference type="InterPro" id="IPR050742">
    <property type="entry name" value="Helicase_Restrict-Modif_Enz"/>
</dbReference>
<dbReference type="AlphaFoldDB" id="A0A1E5T482"/>
<keyword evidence="1" id="KW-0472">Membrane</keyword>
<dbReference type="RefSeq" id="WP_069831055.1">
    <property type="nucleotide sequence ID" value="NZ_MDJD01000049.1"/>
</dbReference>
<protein>
    <recommendedName>
        <fullName evidence="2">Helicase ATP-binding domain-containing protein</fullName>
    </recommendedName>
</protein>
<dbReference type="PANTHER" id="PTHR47396:SF1">
    <property type="entry name" value="ATP-DEPENDENT HELICASE IRC3-RELATED"/>
    <property type="match status" value="1"/>
</dbReference>
<dbReference type="Proteomes" id="UP000095713">
    <property type="component" value="Unassembled WGS sequence"/>
</dbReference>
<dbReference type="GO" id="GO:0016787">
    <property type="term" value="F:hydrolase activity"/>
    <property type="evidence" value="ECO:0007669"/>
    <property type="project" value="InterPro"/>
</dbReference>
<comment type="caution">
    <text evidence="3">The sequence shown here is derived from an EMBL/GenBank/DDBJ whole genome shotgun (WGS) entry which is preliminary data.</text>
</comment>
<sequence length="878" mass="101576">MSSLLEKLNFIYSWRTYQVRILKNFEKYIEDNHFHFIAPPGSGKTILGIELIKRINKKTLVLSPTLTIRNQWEDRLQQFFTDKQDFKSVSFDIKNPEHITFITYQSLHAFYKTFETDEAYCSFFKTEKIEVFVLDEAHHLKNVWWKCLMKIKANKAFNIVALTATPPYDSEQAELSKYFELCGDIDEEISIPELVREQDLCPHQDFVYLSKPDDLEINKIVDFRREIADFVDKLVNDDVFIVFLKKHRFFSDTALFLGDIYSNIEYFSSLLIFLNTAGLKISYEKLKVLGFSKSEAIVFPELTLNWLAILFQNILINDREQLLEDKDYILRLEKQLKRLHAFNNKKVDFIGQESIYKSLTNSKSKLKSIVEILSSESNSLKEDLRCVILTDYIRKEFLNTTKEAVSTINKIGVIPIFHFTKEAFPNASKIAVLTGSIVIIHQNIIKAFNNLKEEDVFSYNALDTNNGFLSISTSQSNKKSIISIITKLFEKGIIQVIIGTKSLLGEGWDAPSINSLILASFVGSFVSSNQMRGRAIRKDELKSNKTGNIWHLACVDATQKTGGHDVEILRRRFDTFLGISNTDYPFIENGMQRLDFPEYILEQNIDVLNKATLKLASNRSFTAKKWNESIGNGMKISKKIKLNYLNKVSFKKQKEMYFLDVVRFIFINLTGAMLLFFLEFFLRNLNVVLNKGTLAFLYALIASFLLSFGYKLYKAIGLYIKHGFLYKKVNKIGYVVLKTFSELNFLDTDIKYLRVESYVENGGAVFCGLSGGTQLEETLFVKALDELLSPIKSPRYLITKTNFLKKKFDIENFYSVPEIFGDRKKNALVFQKHWKTYMGSSKLIYTRQLAGRKMLLKSRLFHVSSSFLKTSRMVSIWK</sequence>
<dbReference type="GO" id="GO:0003677">
    <property type="term" value="F:DNA binding"/>
    <property type="evidence" value="ECO:0007669"/>
    <property type="project" value="InterPro"/>
</dbReference>
<dbReference type="Gene3D" id="3.40.50.300">
    <property type="entry name" value="P-loop containing nucleotide triphosphate hydrolases"/>
    <property type="match status" value="2"/>
</dbReference>
<evidence type="ECO:0000259" key="2">
    <source>
        <dbReference type="PROSITE" id="PS51192"/>
    </source>
</evidence>